<reference evidence="2" key="1">
    <citation type="submission" date="2020-01" db="EMBL/GenBank/DDBJ databases">
        <authorList>
            <person name="Meier V. D."/>
            <person name="Meier V D."/>
        </authorList>
    </citation>
    <scope>NUCLEOTIDE SEQUENCE</scope>
    <source>
        <strain evidence="2">HLG_WM_MAG_05</strain>
    </source>
</reference>
<dbReference type="AlphaFoldDB" id="A0A6S6SD54"/>
<organism evidence="2">
    <name type="scientific">uncultured Sulfurovum sp</name>
    <dbReference type="NCBI Taxonomy" id="269237"/>
    <lineage>
        <taxon>Bacteria</taxon>
        <taxon>Pseudomonadati</taxon>
        <taxon>Campylobacterota</taxon>
        <taxon>Epsilonproteobacteria</taxon>
        <taxon>Campylobacterales</taxon>
        <taxon>Sulfurovaceae</taxon>
        <taxon>Sulfurovum</taxon>
        <taxon>environmental samples</taxon>
    </lineage>
</organism>
<evidence type="ECO:0000256" key="1">
    <source>
        <dbReference type="SAM" id="Phobius"/>
    </source>
</evidence>
<feature type="transmembrane region" description="Helical" evidence="1">
    <location>
        <begin position="27"/>
        <end position="48"/>
    </location>
</feature>
<protein>
    <submittedName>
        <fullName evidence="2">Uncharacterized protein</fullName>
    </submittedName>
</protein>
<accession>A0A6S6SD54</accession>
<sequence>MHIIAIIIYLLISYLVGLLGKNRKFGFYGYFFISIFITPLVGLLLVLASDSKDKKEDECA</sequence>
<keyword evidence="1" id="KW-1133">Transmembrane helix</keyword>
<proteinExistence type="predicted"/>
<dbReference type="EMBL" id="CACVAU010000003">
    <property type="protein sequence ID" value="CAA6801252.1"/>
    <property type="molecule type" value="Genomic_DNA"/>
</dbReference>
<name>A0A6S6SD54_9BACT</name>
<evidence type="ECO:0000313" key="2">
    <source>
        <dbReference type="EMBL" id="CAA6801252.1"/>
    </source>
</evidence>
<gene>
    <name evidence="2" type="ORF">HELGO_WM10244</name>
</gene>
<keyword evidence="1" id="KW-0472">Membrane</keyword>
<keyword evidence="1" id="KW-0812">Transmembrane</keyword>